<feature type="compositionally biased region" description="Basic residues" evidence="1">
    <location>
        <begin position="52"/>
        <end position="61"/>
    </location>
</feature>
<feature type="region of interest" description="Disordered" evidence="1">
    <location>
        <begin position="52"/>
        <end position="84"/>
    </location>
</feature>
<keyword evidence="3" id="KW-1185">Reference proteome</keyword>
<accession>A0A6M5YUF1</accession>
<dbReference type="Proteomes" id="UP000503447">
    <property type="component" value="Chromosome"/>
</dbReference>
<organism evidence="2 3">
    <name type="scientific">Frigoriglobus tundricola</name>
    <dbReference type="NCBI Taxonomy" id="2774151"/>
    <lineage>
        <taxon>Bacteria</taxon>
        <taxon>Pseudomonadati</taxon>
        <taxon>Planctomycetota</taxon>
        <taxon>Planctomycetia</taxon>
        <taxon>Gemmatales</taxon>
        <taxon>Gemmataceae</taxon>
        <taxon>Frigoriglobus</taxon>
    </lineage>
</organism>
<reference evidence="3" key="1">
    <citation type="submission" date="2020-05" db="EMBL/GenBank/DDBJ databases">
        <title>Frigoriglobus tundricola gen. nov., sp. nov., a psychrotolerant cellulolytic planctomycete of the family Gemmataceae with two divergent copies of 16S rRNA gene.</title>
        <authorList>
            <person name="Kulichevskaya I.S."/>
            <person name="Ivanova A.A."/>
            <person name="Naumoff D.G."/>
            <person name="Beletsky A.V."/>
            <person name="Rijpstra W.I.C."/>
            <person name="Sinninghe Damste J.S."/>
            <person name="Mardanov A.V."/>
            <person name="Ravin N.V."/>
            <person name="Dedysh S.N."/>
        </authorList>
    </citation>
    <scope>NUCLEOTIDE SEQUENCE [LARGE SCALE GENOMIC DNA]</scope>
    <source>
        <strain evidence="3">PL17</strain>
    </source>
</reference>
<evidence type="ECO:0000256" key="1">
    <source>
        <dbReference type="SAM" id="MobiDB-lite"/>
    </source>
</evidence>
<protein>
    <submittedName>
        <fullName evidence="2">Uncharacterized protein</fullName>
    </submittedName>
</protein>
<dbReference type="KEGG" id="ftj:FTUN_5295"/>
<dbReference type="RefSeq" id="WP_171473036.1">
    <property type="nucleotide sequence ID" value="NZ_CP053452.2"/>
</dbReference>
<evidence type="ECO:0000313" key="3">
    <source>
        <dbReference type="Proteomes" id="UP000503447"/>
    </source>
</evidence>
<dbReference type="EMBL" id="CP053452">
    <property type="protein sequence ID" value="QJW97717.1"/>
    <property type="molecule type" value="Genomic_DNA"/>
</dbReference>
<name>A0A6M5YUF1_9BACT</name>
<sequence>MAEVLISPVVRAILTDDINLPADAVIRMAKARGVTAPDSSIRDAVHNIKSAIKKAQKKKGLKPTPAPAAPRVTSGPASVPEPAPTVTAPSALDLTAVLANVGLVNALVGTCGGLDQARQAAEVVRSCGGVDAFLQHLEIVAKVREA</sequence>
<dbReference type="AlphaFoldDB" id="A0A6M5YUF1"/>
<gene>
    <name evidence="2" type="ORF">FTUN_5295</name>
</gene>
<proteinExistence type="predicted"/>
<evidence type="ECO:0000313" key="2">
    <source>
        <dbReference type="EMBL" id="QJW97717.1"/>
    </source>
</evidence>